<evidence type="ECO:0000256" key="1">
    <source>
        <dbReference type="SAM" id="SignalP"/>
    </source>
</evidence>
<protein>
    <submittedName>
        <fullName evidence="2">DUF333 domain-containing protein</fullName>
    </submittedName>
</protein>
<keyword evidence="1" id="KW-0732">Signal</keyword>
<feature type="signal peptide" evidence="1">
    <location>
        <begin position="1"/>
        <end position="25"/>
    </location>
</feature>
<comment type="caution">
    <text evidence="2">The sequence shown here is derived from an EMBL/GenBank/DDBJ whole genome shotgun (WGS) entry which is preliminary data.</text>
</comment>
<evidence type="ECO:0000313" key="2">
    <source>
        <dbReference type="EMBL" id="PVE50190.1"/>
    </source>
</evidence>
<dbReference type="Proteomes" id="UP000244335">
    <property type="component" value="Unassembled WGS sequence"/>
</dbReference>
<accession>A0AA92BZ70</accession>
<dbReference type="RefSeq" id="WP_111850481.1">
    <property type="nucleotide sequence ID" value="NZ_QDFR01000013.1"/>
</dbReference>
<dbReference type="GeneID" id="301041010"/>
<dbReference type="Pfam" id="PF03891">
    <property type="entry name" value="DUF333"/>
    <property type="match status" value="1"/>
</dbReference>
<proteinExistence type="predicted"/>
<dbReference type="InterPro" id="IPR005590">
    <property type="entry name" value="DUF333"/>
</dbReference>
<sequence>MNRLHCMLTAATFVAMAGASTIAHAMGNPASAFCNEMGGRSETATLKSGDEIGLCYLPGKKVVEEWTLFHMFDGKVPSDDDNPFLD</sequence>
<dbReference type="EMBL" id="QDFR01000013">
    <property type="protein sequence ID" value="PVE50190.1"/>
    <property type="molecule type" value="Genomic_DNA"/>
</dbReference>
<evidence type="ECO:0000313" key="3">
    <source>
        <dbReference type="Proteomes" id="UP000244335"/>
    </source>
</evidence>
<organism evidence="2 3">
    <name type="scientific">Rhizobium rhizogenes</name>
    <name type="common">Agrobacterium rhizogenes</name>
    <dbReference type="NCBI Taxonomy" id="359"/>
    <lineage>
        <taxon>Bacteria</taxon>
        <taxon>Pseudomonadati</taxon>
        <taxon>Pseudomonadota</taxon>
        <taxon>Alphaproteobacteria</taxon>
        <taxon>Hyphomicrobiales</taxon>
        <taxon>Rhizobiaceae</taxon>
        <taxon>Rhizobium/Agrobacterium group</taxon>
        <taxon>Rhizobium</taxon>
    </lineage>
</organism>
<feature type="chain" id="PRO_5041662076" evidence="1">
    <location>
        <begin position="26"/>
        <end position="86"/>
    </location>
</feature>
<name>A0AA92BZ70_RHIRH</name>
<dbReference type="AlphaFoldDB" id="A0AA92BZ70"/>
<reference evidence="2 3" key="1">
    <citation type="submission" date="2018-04" db="EMBL/GenBank/DDBJ databases">
        <authorList>
            <person name="Hagen T."/>
        </authorList>
    </citation>
    <scope>NUCLEOTIDE SEQUENCE [LARGE SCALE GENOMIC DNA]</scope>
    <source>
        <strain evidence="2 3">TPD7009</strain>
    </source>
</reference>
<gene>
    <name evidence="2" type="ORF">DC430_22695</name>
</gene>